<feature type="transmembrane region" description="Helical" evidence="1">
    <location>
        <begin position="331"/>
        <end position="357"/>
    </location>
</feature>
<sequence length="574" mass="62787">MSARHPESGGRARLLPWGGVVLGVVWYLLVGGGRTLDPTFLDWLGAGDLAQHVLGWLHFRNAPWGFPLGRTPDLMRPLTLTVGFSDSNPWVSLALKPFSRWLPQDFQFVGPWLLLCFALQGWMGVKLMGVLTPRPSQRLLGAALLVMSPVLLFRSEHDTLCAQWMLTAMLYLNLRPREDARAAWRALGWAFGLNALAAGVHPYLEMMVLALTLALLVTTVREHHLSWRAAAAALAGVGLMVGGIFFAVGYVGLGVSASSGGFGHFSSDVLSLINPMGWSRVLPALRLGPGQAEGFGYLGTGVIALGVVALVGKPSAWWPRVRAEVKAHWPLAVGVLLMTLLAFSSVITVAGRVVVSMRSVAEPFMPLLGPFRSSGRFIWSFHYVVMTGIIALTVWRWRQKPQVATALLLGAVLLQGLDTPDVWEWSRFRGAPWPRLQAPEWERVDPFYRHIVLYPPSIHGSIVPCVKNTFPEDEYVRFGDLAYRKGLTTNSGYSARLNEKHVAEVCAALEADVENGRLAEDTLYVVDKPKLALFQRLGAGVTCGELDGFSVCVTAKEGRFREALVRANAVGNPG</sequence>
<organism evidence="4 5">
    <name type="scientific">Melittangium boletus DSM 14713</name>
    <dbReference type="NCBI Taxonomy" id="1294270"/>
    <lineage>
        <taxon>Bacteria</taxon>
        <taxon>Pseudomonadati</taxon>
        <taxon>Myxococcota</taxon>
        <taxon>Myxococcia</taxon>
        <taxon>Myxococcales</taxon>
        <taxon>Cystobacterineae</taxon>
        <taxon>Archangiaceae</taxon>
        <taxon>Melittangium</taxon>
    </lineage>
</organism>
<feature type="transmembrane region" description="Helical" evidence="1">
    <location>
        <begin position="294"/>
        <end position="311"/>
    </location>
</feature>
<feature type="transmembrane region" description="Helical" evidence="1">
    <location>
        <begin position="229"/>
        <end position="253"/>
    </location>
</feature>
<accession>A0A250ISI4</accession>
<proteinExistence type="predicted"/>
<evidence type="ECO:0000259" key="2">
    <source>
        <dbReference type="Pfam" id="PF19830"/>
    </source>
</evidence>
<dbReference type="Pfam" id="PF19830">
    <property type="entry name" value="DUF6311"/>
    <property type="match status" value="1"/>
</dbReference>
<dbReference type="InterPro" id="IPR046278">
    <property type="entry name" value="DUF6311"/>
</dbReference>
<feature type="transmembrane region" description="Helical" evidence="1">
    <location>
        <begin position="195"/>
        <end position="217"/>
    </location>
</feature>
<name>A0A250ISI4_9BACT</name>
<feature type="transmembrane region" description="Helical" evidence="1">
    <location>
        <begin position="12"/>
        <end position="30"/>
    </location>
</feature>
<feature type="transmembrane region" description="Helical" evidence="1">
    <location>
        <begin position="137"/>
        <end position="155"/>
    </location>
</feature>
<dbReference type="RefSeq" id="WP_095982134.1">
    <property type="nucleotide sequence ID" value="NZ_CP022163.1"/>
</dbReference>
<reference evidence="4 5" key="1">
    <citation type="submission" date="2017-06" db="EMBL/GenBank/DDBJ databases">
        <authorList>
            <person name="Kim H.J."/>
            <person name="Triplett B.A."/>
        </authorList>
    </citation>
    <scope>NUCLEOTIDE SEQUENCE [LARGE SCALE GENOMIC DNA]</scope>
    <source>
        <strain evidence="4 5">DSM 14713</strain>
    </source>
</reference>
<evidence type="ECO:0000313" key="4">
    <source>
        <dbReference type="EMBL" id="ATB34202.1"/>
    </source>
</evidence>
<evidence type="ECO:0000256" key="1">
    <source>
        <dbReference type="SAM" id="Phobius"/>
    </source>
</evidence>
<protein>
    <submittedName>
        <fullName evidence="4">Uncharacterized protein</fullName>
    </submittedName>
</protein>
<evidence type="ECO:0000259" key="3">
    <source>
        <dbReference type="Pfam" id="PF25853"/>
    </source>
</evidence>
<evidence type="ECO:0000313" key="5">
    <source>
        <dbReference type="Proteomes" id="UP000217289"/>
    </source>
</evidence>
<dbReference type="Proteomes" id="UP000217289">
    <property type="component" value="Chromosome"/>
</dbReference>
<gene>
    <name evidence="4" type="ORF">MEBOL_007703</name>
</gene>
<dbReference type="InterPro" id="IPR058671">
    <property type="entry name" value="DUF6311_C"/>
</dbReference>
<dbReference type="Pfam" id="PF25853">
    <property type="entry name" value="DUF6311_C"/>
    <property type="match status" value="1"/>
</dbReference>
<keyword evidence="1" id="KW-0812">Transmembrane</keyword>
<dbReference type="EMBL" id="CP022163">
    <property type="protein sequence ID" value="ATB34202.1"/>
    <property type="molecule type" value="Genomic_DNA"/>
</dbReference>
<feature type="transmembrane region" description="Helical" evidence="1">
    <location>
        <begin position="106"/>
        <end position="125"/>
    </location>
</feature>
<feature type="transmembrane region" description="Helical" evidence="1">
    <location>
        <begin position="377"/>
        <end position="395"/>
    </location>
</feature>
<keyword evidence="1" id="KW-0472">Membrane</keyword>
<keyword evidence="1" id="KW-1133">Transmembrane helix</keyword>
<dbReference type="KEGG" id="mbd:MEBOL_007703"/>
<keyword evidence="5" id="KW-1185">Reference proteome</keyword>
<dbReference type="OrthoDB" id="1814621at2"/>
<dbReference type="AlphaFoldDB" id="A0A250ISI4"/>
<feature type="domain" description="DUF6311" evidence="3">
    <location>
        <begin position="440"/>
        <end position="553"/>
    </location>
</feature>
<feature type="domain" description="DUF6311" evidence="2">
    <location>
        <begin position="21"/>
        <end position="419"/>
    </location>
</feature>